<dbReference type="PROSITE" id="PS51015">
    <property type="entry name" value="YDG"/>
    <property type="match status" value="1"/>
</dbReference>
<dbReference type="InterPro" id="IPR036987">
    <property type="entry name" value="SRA-YDG_sf"/>
</dbReference>
<organism evidence="5 6">
    <name type="scientific">Camelina sativa</name>
    <name type="common">False flax</name>
    <name type="synonym">Myagrum sativum</name>
    <dbReference type="NCBI Taxonomy" id="90675"/>
    <lineage>
        <taxon>Eukaryota</taxon>
        <taxon>Viridiplantae</taxon>
        <taxon>Streptophyta</taxon>
        <taxon>Embryophyta</taxon>
        <taxon>Tracheophyta</taxon>
        <taxon>Spermatophyta</taxon>
        <taxon>Magnoliopsida</taxon>
        <taxon>eudicotyledons</taxon>
        <taxon>Gunneridae</taxon>
        <taxon>Pentapetalae</taxon>
        <taxon>rosids</taxon>
        <taxon>malvids</taxon>
        <taxon>Brassicales</taxon>
        <taxon>Brassicaceae</taxon>
        <taxon>Camelineae</taxon>
        <taxon>Camelina</taxon>
    </lineage>
</organism>
<dbReference type="PANTHER" id="PTHR45660:SF45">
    <property type="entry name" value="YDG DOMAIN-CONTAINING PROTEIN"/>
    <property type="match status" value="1"/>
</dbReference>
<dbReference type="InterPro" id="IPR051357">
    <property type="entry name" value="H3K9_HMTase_SUVAR3-9"/>
</dbReference>
<accession>A0ABM0WP85</accession>
<proteinExistence type="predicted"/>
<evidence type="ECO:0000313" key="5">
    <source>
        <dbReference type="Proteomes" id="UP000694864"/>
    </source>
</evidence>
<name>A0ABM0WP85_CAMSA</name>
<protein>
    <submittedName>
        <fullName evidence="6">YDG domain-containing protein At5g47160-like</fullName>
    </submittedName>
</protein>
<dbReference type="InterPro" id="IPR003105">
    <property type="entry name" value="SRA_YDG"/>
</dbReference>
<evidence type="ECO:0000313" key="6">
    <source>
        <dbReference type="RefSeq" id="XP_010474042.1"/>
    </source>
</evidence>
<dbReference type="Pfam" id="PF02182">
    <property type="entry name" value="SAD_SRA"/>
    <property type="match status" value="1"/>
</dbReference>
<gene>
    <name evidence="6" type="primary">LOC104753496</name>
</gene>
<feature type="domain" description="YDG" evidence="4">
    <location>
        <begin position="60"/>
        <end position="205"/>
    </location>
</feature>
<dbReference type="Gene3D" id="2.30.280.10">
    <property type="entry name" value="SRA-YDG"/>
    <property type="match status" value="1"/>
</dbReference>
<dbReference type="SMART" id="SM00466">
    <property type="entry name" value="SRA"/>
    <property type="match status" value="1"/>
</dbReference>
<dbReference type="InterPro" id="IPR015947">
    <property type="entry name" value="PUA-like_sf"/>
</dbReference>
<reference evidence="6" key="2">
    <citation type="submission" date="2025-08" db="UniProtKB">
        <authorList>
            <consortium name="RefSeq"/>
        </authorList>
    </citation>
    <scope>IDENTIFICATION</scope>
    <source>
        <tissue evidence="6">Leaf</tissue>
    </source>
</reference>
<dbReference type="Proteomes" id="UP000694864">
    <property type="component" value="Chromosome 16"/>
</dbReference>
<dbReference type="RefSeq" id="XP_010474042.1">
    <property type="nucleotide sequence ID" value="XM_010475740.1"/>
</dbReference>
<evidence type="ECO:0000256" key="3">
    <source>
        <dbReference type="PROSITE-ProRule" id="PRU00358"/>
    </source>
</evidence>
<comment type="subcellular location">
    <subcellularLocation>
        <location evidence="1">Chromosome</location>
        <location evidence="1">Centromere</location>
    </subcellularLocation>
    <subcellularLocation>
        <location evidence="3">Nucleus</location>
    </subcellularLocation>
</comment>
<dbReference type="PANTHER" id="PTHR45660">
    <property type="entry name" value="HISTONE-LYSINE N-METHYLTRANSFERASE SETMAR"/>
    <property type="match status" value="1"/>
</dbReference>
<evidence type="ECO:0000256" key="1">
    <source>
        <dbReference type="ARBA" id="ARBA00004584"/>
    </source>
</evidence>
<keyword evidence="5" id="KW-1185">Reference proteome</keyword>
<evidence type="ECO:0000259" key="4">
    <source>
        <dbReference type="PROSITE" id="PS51015"/>
    </source>
</evidence>
<evidence type="ECO:0000256" key="2">
    <source>
        <dbReference type="ARBA" id="ARBA00023242"/>
    </source>
</evidence>
<sequence>MSPREKVLKTLRIFKIVFEELARDKAARRGKSTATTSVHHKTRDVLLESGKQVNGTKMIGQVPGVHVGDEFQYKTEISLVGLHLSIVRGIDYMHKRDDVLATSIVASEGSGYCDRFDFDVLIYSGEGGNGIRKSQKILHDQKMVRGNLALVNSMRLKSPVRVIRGLKRSDYRGKHYVYDGLYVVQDYWEENGPGGNVIFKFKLCRCPGQPSVDWKHYF</sequence>
<dbReference type="GeneID" id="104753496"/>
<reference evidence="5" key="1">
    <citation type="journal article" date="2014" name="Nat. Commun.">
        <title>The emerging biofuel crop Camelina sativa retains a highly undifferentiated hexaploid genome structure.</title>
        <authorList>
            <person name="Kagale S."/>
            <person name="Koh C."/>
            <person name="Nixon J."/>
            <person name="Bollina V."/>
            <person name="Clarke W.E."/>
            <person name="Tuteja R."/>
            <person name="Spillane C."/>
            <person name="Robinson S.J."/>
            <person name="Links M.G."/>
            <person name="Clarke C."/>
            <person name="Higgins E.E."/>
            <person name="Huebert T."/>
            <person name="Sharpe A.G."/>
            <person name="Parkin I.A."/>
        </authorList>
    </citation>
    <scope>NUCLEOTIDE SEQUENCE [LARGE SCALE GENOMIC DNA]</scope>
    <source>
        <strain evidence="5">cv. DH55</strain>
    </source>
</reference>
<dbReference type="SUPFAM" id="SSF88697">
    <property type="entry name" value="PUA domain-like"/>
    <property type="match status" value="1"/>
</dbReference>
<keyword evidence="2 3" id="KW-0539">Nucleus</keyword>